<reference evidence="1 2" key="1">
    <citation type="journal article" date="2020" name="Nat. Commun.">
        <title>The structures of two archaeal type IV pili illuminate evolutionary relationships.</title>
        <authorList>
            <person name="Wang F."/>
            <person name="Baquero D.P."/>
            <person name="Su Z."/>
            <person name="Beltran L.C."/>
            <person name="Prangishvili D."/>
            <person name="Krupovic M."/>
            <person name="Egelman E.H."/>
        </authorList>
    </citation>
    <scope>NUCLEOTIDE SEQUENCE [LARGE SCALE GENOMIC DNA]</scope>
    <source>
        <strain evidence="1 2">POZ149</strain>
    </source>
</reference>
<proteinExistence type="predicted"/>
<dbReference type="Proteomes" id="UP000594632">
    <property type="component" value="Chromosome"/>
</dbReference>
<accession>A0A7S9IG89</accession>
<evidence type="ECO:0000313" key="2">
    <source>
        <dbReference type="Proteomes" id="UP000594632"/>
    </source>
</evidence>
<dbReference type="EMBL" id="CP050869">
    <property type="protein sequence ID" value="QPG48602.1"/>
    <property type="molecule type" value="Genomic_DNA"/>
</dbReference>
<protein>
    <submittedName>
        <fullName evidence="1">Uncharacterized protein</fullName>
    </submittedName>
</protein>
<sequence>MILYSVLGGKSNINQWILELEVKYDFKSIIVDEKYMELKVGRGTLIVA</sequence>
<organism evidence="1 2">
    <name type="scientific">Saccharolobus solfataricus</name>
    <name type="common">Sulfolobus solfataricus</name>
    <dbReference type="NCBI Taxonomy" id="2287"/>
    <lineage>
        <taxon>Archaea</taxon>
        <taxon>Thermoproteota</taxon>
        <taxon>Thermoprotei</taxon>
        <taxon>Sulfolobales</taxon>
        <taxon>Sulfolobaceae</taxon>
        <taxon>Saccharolobus</taxon>
    </lineage>
</organism>
<evidence type="ECO:0000313" key="1">
    <source>
        <dbReference type="EMBL" id="QPG48602.1"/>
    </source>
</evidence>
<dbReference type="AlphaFoldDB" id="A0A7S9IG89"/>
<gene>
    <name evidence="1" type="ORF">HFC64_00090</name>
</gene>
<name>A0A7S9IG89_SACSO</name>